<organism evidence="2 3">
    <name type="scientific">Clonostachys rhizophaga</name>
    <dbReference type="NCBI Taxonomy" id="160324"/>
    <lineage>
        <taxon>Eukaryota</taxon>
        <taxon>Fungi</taxon>
        <taxon>Dikarya</taxon>
        <taxon>Ascomycota</taxon>
        <taxon>Pezizomycotina</taxon>
        <taxon>Sordariomycetes</taxon>
        <taxon>Hypocreomycetidae</taxon>
        <taxon>Hypocreales</taxon>
        <taxon>Bionectriaceae</taxon>
        <taxon>Clonostachys</taxon>
    </lineage>
</organism>
<dbReference type="PANTHER" id="PTHR33254:SF4">
    <property type="entry name" value="4-HYDROXY-4-METHYL-2-OXOGLUTARATE ALDOLASE 3-RELATED"/>
    <property type="match status" value="1"/>
</dbReference>
<dbReference type="OrthoDB" id="1476984at2759"/>
<protein>
    <recommendedName>
        <fullName evidence="4">RraA-like protein</fullName>
    </recommendedName>
</protein>
<dbReference type="Pfam" id="PF03737">
    <property type="entry name" value="RraA-like"/>
    <property type="match status" value="1"/>
</dbReference>
<name>A0A9N9VN19_9HYPO</name>
<dbReference type="CDD" id="cd16841">
    <property type="entry name" value="RraA_family"/>
    <property type="match status" value="1"/>
</dbReference>
<comment type="caution">
    <text evidence="2">The sequence shown here is derived from an EMBL/GenBank/DDBJ whole genome shotgun (WGS) entry which is preliminary data.</text>
</comment>
<feature type="binding site" evidence="1">
    <location>
        <position position="128"/>
    </location>
    <ligand>
        <name>substrate</name>
    </ligand>
</feature>
<evidence type="ECO:0000256" key="1">
    <source>
        <dbReference type="PIRSR" id="PIRSR605493-1"/>
    </source>
</evidence>
<dbReference type="GO" id="GO:0046872">
    <property type="term" value="F:metal ion binding"/>
    <property type="evidence" value="ECO:0007669"/>
    <property type="project" value="UniProtKB-KW"/>
</dbReference>
<dbReference type="InterPro" id="IPR005493">
    <property type="entry name" value="RraA/RraA-like"/>
</dbReference>
<evidence type="ECO:0000313" key="2">
    <source>
        <dbReference type="EMBL" id="CAH0028158.1"/>
    </source>
</evidence>
<keyword evidence="1" id="KW-0460">Magnesium</keyword>
<feature type="binding site" evidence="1">
    <location>
        <position position="129"/>
    </location>
    <ligand>
        <name>Mg(2+)</name>
        <dbReference type="ChEBI" id="CHEBI:18420"/>
    </ligand>
</feature>
<comment type="cofactor">
    <cofactor evidence="1">
        <name>Mg(2+)</name>
        <dbReference type="ChEBI" id="CHEBI:18420"/>
    </cofactor>
</comment>
<dbReference type="AlphaFoldDB" id="A0A9N9VN19"/>
<dbReference type="EMBL" id="CABFNQ020000730">
    <property type="protein sequence ID" value="CAH0028158.1"/>
    <property type="molecule type" value="Genomic_DNA"/>
</dbReference>
<evidence type="ECO:0000313" key="3">
    <source>
        <dbReference type="Proteomes" id="UP000696573"/>
    </source>
</evidence>
<keyword evidence="1" id="KW-0479">Metal-binding</keyword>
<sequence>MPHSSPLEEHISFLRTIASSEASDALVALGYSHGGYLQGVSRLSPPPNHRQPQDSATVCGPIIPVKLVPASDKTSPYYEGTYADAAETGKVIFISQPRGTTNAVWGGLMSARASVLGISGVVVDGQIRDIADQRDYLIGDDDGVVIIPFNLIPDVVQSAKKSVAGDGQAMQAIKNGTSATEAFRMFRGR</sequence>
<dbReference type="SUPFAM" id="SSF89562">
    <property type="entry name" value="RraA-like"/>
    <property type="match status" value="1"/>
</dbReference>
<keyword evidence="3" id="KW-1185">Reference proteome</keyword>
<dbReference type="InterPro" id="IPR036704">
    <property type="entry name" value="RraA/RraA-like_sf"/>
</dbReference>
<dbReference type="PANTHER" id="PTHR33254">
    <property type="entry name" value="4-HYDROXY-4-METHYL-2-OXOGLUTARATE ALDOLASE 3-RELATED"/>
    <property type="match status" value="1"/>
</dbReference>
<proteinExistence type="predicted"/>
<dbReference type="GO" id="GO:0047443">
    <property type="term" value="F:4-hydroxy-4-methyl-2-oxoglutarate aldolase activity"/>
    <property type="evidence" value="ECO:0007669"/>
    <property type="project" value="TreeGrafter"/>
</dbReference>
<dbReference type="GO" id="GO:0008948">
    <property type="term" value="F:oxaloacetate decarboxylase activity"/>
    <property type="evidence" value="ECO:0007669"/>
    <property type="project" value="TreeGrafter"/>
</dbReference>
<accession>A0A9N9VN19</accession>
<dbReference type="Gene3D" id="3.50.30.40">
    <property type="entry name" value="Ribonuclease E inhibitor RraA/RraA-like"/>
    <property type="match status" value="2"/>
</dbReference>
<feature type="binding site" evidence="1">
    <location>
        <begin position="106"/>
        <end position="109"/>
    </location>
    <ligand>
        <name>substrate</name>
    </ligand>
</feature>
<reference evidence="2" key="1">
    <citation type="submission" date="2021-10" db="EMBL/GenBank/DDBJ databases">
        <authorList>
            <person name="Piombo E."/>
        </authorList>
    </citation>
    <scope>NUCLEOTIDE SEQUENCE</scope>
</reference>
<gene>
    <name evidence="2" type="ORF">CRHIZ90672A_00002133</name>
</gene>
<dbReference type="Proteomes" id="UP000696573">
    <property type="component" value="Unassembled WGS sequence"/>
</dbReference>
<evidence type="ECO:0008006" key="4">
    <source>
        <dbReference type="Google" id="ProtNLM"/>
    </source>
</evidence>